<evidence type="ECO:0000313" key="2">
    <source>
        <dbReference type="Proteomes" id="UP001055072"/>
    </source>
</evidence>
<dbReference type="EMBL" id="MU274906">
    <property type="protein sequence ID" value="KAI0091021.1"/>
    <property type="molecule type" value="Genomic_DNA"/>
</dbReference>
<gene>
    <name evidence="1" type="ORF">BDY19DRAFT_674043</name>
</gene>
<reference evidence="1" key="1">
    <citation type="journal article" date="2021" name="Environ. Microbiol.">
        <title>Gene family expansions and transcriptome signatures uncover fungal adaptations to wood decay.</title>
        <authorList>
            <person name="Hage H."/>
            <person name="Miyauchi S."/>
            <person name="Viragh M."/>
            <person name="Drula E."/>
            <person name="Min B."/>
            <person name="Chaduli D."/>
            <person name="Navarro D."/>
            <person name="Favel A."/>
            <person name="Norest M."/>
            <person name="Lesage-Meessen L."/>
            <person name="Balint B."/>
            <person name="Merenyi Z."/>
            <person name="de Eugenio L."/>
            <person name="Morin E."/>
            <person name="Martinez A.T."/>
            <person name="Baldrian P."/>
            <person name="Stursova M."/>
            <person name="Martinez M.J."/>
            <person name="Novotny C."/>
            <person name="Magnuson J.K."/>
            <person name="Spatafora J.W."/>
            <person name="Maurice S."/>
            <person name="Pangilinan J."/>
            <person name="Andreopoulos W."/>
            <person name="LaButti K."/>
            <person name="Hundley H."/>
            <person name="Na H."/>
            <person name="Kuo A."/>
            <person name="Barry K."/>
            <person name="Lipzen A."/>
            <person name="Henrissat B."/>
            <person name="Riley R."/>
            <person name="Ahrendt S."/>
            <person name="Nagy L.G."/>
            <person name="Grigoriev I.V."/>
            <person name="Martin F."/>
            <person name="Rosso M.N."/>
        </authorList>
    </citation>
    <scope>NUCLEOTIDE SEQUENCE</scope>
    <source>
        <strain evidence="1">CBS 384.51</strain>
    </source>
</reference>
<dbReference type="Proteomes" id="UP001055072">
    <property type="component" value="Unassembled WGS sequence"/>
</dbReference>
<sequence length="83" mass="9647">MFCQEPSPKVRCIGYRALVLIIGMLGGQVMGKWVRVTWKREPRYEINFTECNNNIVANEQMARNVDTIMRLSNYTVETLCSRC</sequence>
<organism evidence="1 2">
    <name type="scientific">Irpex rosettiformis</name>
    <dbReference type="NCBI Taxonomy" id="378272"/>
    <lineage>
        <taxon>Eukaryota</taxon>
        <taxon>Fungi</taxon>
        <taxon>Dikarya</taxon>
        <taxon>Basidiomycota</taxon>
        <taxon>Agaricomycotina</taxon>
        <taxon>Agaricomycetes</taxon>
        <taxon>Polyporales</taxon>
        <taxon>Irpicaceae</taxon>
        <taxon>Irpex</taxon>
    </lineage>
</organism>
<evidence type="ECO:0000313" key="1">
    <source>
        <dbReference type="EMBL" id="KAI0091021.1"/>
    </source>
</evidence>
<accession>A0ACB8U9W3</accession>
<comment type="caution">
    <text evidence="1">The sequence shown here is derived from an EMBL/GenBank/DDBJ whole genome shotgun (WGS) entry which is preliminary data.</text>
</comment>
<protein>
    <submittedName>
        <fullName evidence="1">Uncharacterized protein</fullName>
    </submittedName>
</protein>
<proteinExistence type="predicted"/>
<keyword evidence="2" id="KW-1185">Reference proteome</keyword>
<name>A0ACB8U9W3_9APHY</name>